<name>A0A182WKM5_9DIPT</name>
<reference evidence="3" key="1">
    <citation type="submission" date="2013-03" db="EMBL/GenBank/DDBJ databases">
        <title>The Genome Sequence of Anopheles minimus MINIMUS1.</title>
        <authorList>
            <consortium name="The Broad Institute Genomics Platform"/>
            <person name="Neafsey D.E."/>
            <person name="Walton C."/>
            <person name="Walker B."/>
            <person name="Young S.K."/>
            <person name="Zeng Q."/>
            <person name="Gargeya S."/>
            <person name="Fitzgerald M."/>
            <person name="Haas B."/>
            <person name="Abouelleil A."/>
            <person name="Allen A.W."/>
            <person name="Alvarado L."/>
            <person name="Arachchi H.M."/>
            <person name="Berlin A.M."/>
            <person name="Chapman S.B."/>
            <person name="Gainer-Dewar J."/>
            <person name="Goldberg J."/>
            <person name="Griggs A."/>
            <person name="Gujja S."/>
            <person name="Hansen M."/>
            <person name="Howarth C."/>
            <person name="Imamovic A."/>
            <person name="Ireland A."/>
            <person name="Larimer J."/>
            <person name="McCowan C."/>
            <person name="Murphy C."/>
            <person name="Pearson M."/>
            <person name="Poon T.W."/>
            <person name="Priest M."/>
            <person name="Roberts A."/>
            <person name="Saif S."/>
            <person name="Shea T."/>
            <person name="Sisk P."/>
            <person name="Sykes S."/>
            <person name="Wortman J."/>
            <person name="Nusbaum C."/>
            <person name="Birren B."/>
        </authorList>
    </citation>
    <scope>NUCLEOTIDE SEQUENCE [LARGE SCALE GENOMIC DNA]</scope>
    <source>
        <strain evidence="3">MINIMUS1</strain>
    </source>
</reference>
<dbReference type="EnsemblMetazoa" id="AMIN010953-RA">
    <property type="protein sequence ID" value="AMIN010953-PA"/>
    <property type="gene ID" value="AMIN010953"/>
</dbReference>
<dbReference type="AlphaFoldDB" id="A0A182WKM5"/>
<organism evidence="2 3">
    <name type="scientific">Anopheles minimus</name>
    <dbReference type="NCBI Taxonomy" id="112268"/>
    <lineage>
        <taxon>Eukaryota</taxon>
        <taxon>Metazoa</taxon>
        <taxon>Ecdysozoa</taxon>
        <taxon>Arthropoda</taxon>
        <taxon>Hexapoda</taxon>
        <taxon>Insecta</taxon>
        <taxon>Pterygota</taxon>
        <taxon>Neoptera</taxon>
        <taxon>Endopterygota</taxon>
        <taxon>Diptera</taxon>
        <taxon>Nematocera</taxon>
        <taxon>Culicoidea</taxon>
        <taxon>Culicidae</taxon>
        <taxon>Anophelinae</taxon>
        <taxon>Anopheles</taxon>
    </lineage>
</organism>
<feature type="region of interest" description="Disordered" evidence="1">
    <location>
        <begin position="1"/>
        <end position="43"/>
    </location>
</feature>
<keyword evidence="3" id="KW-1185">Reference proteome</keyword>
<proteinExistence type="predicted"/>
<sequence>MQASPPTPPFSSSGFSAFTTNGSIIEEEEDEPCRRDPTPAGAGAAVAISWATTDTDGDRI</sequence>
<dbReference type="Proteomes" id="UP000075920">
    <property type="component" value="Unassembled WGS sequence"/>
</dbReference>
<evidence type="ECO:0000313" key="3">
    <source>
        <dbReference type="Proteomes" id="UP000075920"/>
    </source>
</evidence>
<protein>
    <submittedName>
        <fullName evidence="2">Uncharacterized protein</fullName>
    </submittedName>
</protein>
<dbReference type="VEuPathDB" id="VectorBase:AMIN010953"/>
<accession>A0A182WKM5</accession>
<reference evidence="2" key="2">
    <citation type="submission" date="2020-05" db="UniProtKB">
        <authorList>
            <consortium name="EnsemblMetazoa"/>
        </authorList>
    </citation>
    <scope>IDENTIFICATION</scope>
    <source>
        <strain evidence="2">MINIMUS1</strain>
    </source>
</reference>
<evidence type="ECO:0000256" key="1">
    <source>
        <dbReference type="SAM" id="MobiDB-lite"/>
    </source>
</evidence>
<evidence type="ECO:0000313" key="2">
    <source>
        <dbReference type="EnsemblMetazoa" id="AMIN010953-PA"/>
    </source>
</evidence>
<feature type="compositionally biased region" description="Low complexity" evidence="1">
    <location>
        <begin position="10"/>
        <end position="24"/>
    </location>
</feature>